<dbReference type="PANTHER" id="PTHR47936">
    <property type="entry name" value="PPR_LONG DOMAIN-CONTAINING PROTEIN"/>
    <property type="match status" value="1"/>
</dbReference>
<dbReference type="EMBL" id="PDCK01000044">
    <property type="protein sequence ID" value="PRQ28145.1"/>
    <property type="molecule type" value="Genomic_DNA"/>
</dbReference>
<dbReference type="GO" id="GO:0031930">
    <property type="term" value="P:mitochondria-nucleus signaling pathway"/>
    <property type="evidence" value="ECO:0007669"/>
    <property type="project" value="TreeGrafter"/>
</dbReference>
<gene>
    <name evidence="4" type="ORF">RchiOBHm_Chr6g0312841</name>
</gene>
<dbReference type="Gramene" id="PRQ28145">
    <property type="protein sequence ID" value="PRQ28145"/>
    <property type="gene ID" value="RchiOBHm_Chr6g0312841"/>
</dbReference>
<dbReference type="GO" id="GO:0009507">
    <property type="term" value="C:chloroplast"/>
    <property type="evidence" value="ECO:0007669"/>
    <property type="project" value="TreeGrafter"/>
</dbReference>
<feature type="repeat" description="PPR" evidence="3">
    <location>
        <begin position="355"/>
        <end position="389"/>
    </location>
</feature>
<protein>
    <submittedName>
        <fullName evidence="4">Putative tetratricopeptide-like helical domain-containing protein</fullName>
    </submittedName>
</protein>
<evidence type="ECO:0000256" key="3">
    <source>
        <dbReference type="PROSITE-ProRule" id="PRU00708"/>
    </source>
</evidence>
<organism evidence="4 5">
    <name type="scientific">Rosa chinensis</name>
    <name type="common">China rose</name>
    <dbReference type="NCBI Taxonomy" id="74649"/>
    <lineage>
        <taxon>Eukaryota</taxon>
        <taxon>Viridiplantae</taxon>
        <taxon>Streptophyta</taxon>
        <taxon>Embryophyta</taxon>
        <taxon>Tracheophyta</taxon>
        <taxon>Spermatophyta</taxon>
        <taxon>Magnoliopsida</taxon>
        <taxon>eudicotyledons</taxon>
        <taxon>Gunneridae</taxon>
        <taxon>Pentapetalae</taxon>
        <taxon>rosids</taxon>
        <taxon>fabids</taxon>
        <taxon>Rosales</taxon>
        <taxon>Rosaceae</taxon>
        <taxon>Rosoideae</taxon>
        <taxon>Rosoideae incertae sedis</taxon>
        <taxon>Rosa</taxon>
    </lineage>
</organism>
<comment type="similarity">
    <text evidence="1">Belongs to the PPR family. P subfamily.</text>
</comment>
<dbReference type="AlphaFoldDB" id="A0A2P6Q1U5"/>
<dbReference type="Gene3D" id="1.25.40.10">
    <property type="entry name" value="Tetratricopeptide repeat domain"/>
    <property type="match status" value="4"/>
</dbReference>
<feature type="repeat" description="PPR" evidence="3">
    <location>
        <begin position="460"/>
        <end position="494"/>
    </location>
</feature>
<accession>A0A2P6Q1U5</accession>
<comment type="caution">
    <text evidence="4">The sequence shown here is derived from an EMBL/GenBank/DDBJ whole genome shotgun (WGS) entry which is preliminary data.</text>
</comment>
<sequence>MPSSQKPRHFLSLALIFFFKPNPNPNPNFRILSLRSFSDQSWLSVPGNPLIKWPSLSPPPSLPSPNPNFDPKFSQNDLSAIANLLADPSLRTALDRAGIDPSPSLLQAVFDHFDSSPKLLHTLFVWAEKQPGFRCSATLFTSMINVLAKARDFESAWSMILDRIGGDKEPGLVSVDAFVIMIRRYARAGQPQSAIRAFEFACTLESFLNSESEMSLFEILLDSLCKEGLVRVASEYFDGKRKLHRHWIPSVRVYNILLNGWFRARKLKKAERLWVEMKRDGVKPSVVTYGTLVEGYCRMRRPEISMELVGEMRREGIEPNAIVFNPIIDALGEAGRFKEAWGMMEWFSVLESGPTISTYNSLVKGYCKAGNLVEASRIIKMMISRGIVPTPTTYNYFFRFFSKSGKIEEGMNLYTKMIESGYTPDRLTFHLLLKMLCEEGRLDLAVQVSKEMRTRGCDMDLATSTMLIHLLCKMNKFKEALSEFEDMIRRGLVPQYLTFQNMYDELRKQGMTEMARKLCALMSSVPHSTKLPNTYVKDRDESHARRKSIIQKAEAMSNVLKTCSDPRELVKHRSSPETVESRANQLIENIKTKANIK</sequence>
<evidence type="ECO:0000313" key="5">
    <source>
        <dbReference type="Proteomes" id="UP000238479"/>
    </source>
</evidence>
<keyword evidence="5" id="KW-1185">Reference proteome</keyword>
<dbReference type="STRING" id="74649.A0A2P6Q1U5"/>
<dbReference type="Pfam" id="PF13041">
    <property type="entry name" value="PPR_2"/>
    <property type="match status" value="3"/>
</dbReference>
<evidence type="ECO:0000313" key="4">
    <source>
        <dbReference type="EMBL" id="PRQ28145.1"/>
    </source>
</evidence>
<evidence type="ECO:0000256" key="1">
    <source>
        <dbReference type="ARBA" id="ARBA00007626"/>
    </source>
</evidence>
<dbReference type="InterPro" id="IPR011990">
    <property type="entry name" value="TPR-like_helical_dom_sf"/>
</dbReference>
<evidence type="ECO:0000256" key="2">
    <source>
        <dbReference type="ARBA" id="ARBA00022737"/>
    </source>
</evidence>
<dbReference type="OMA" id="NYFFRFF"/>
<feature type="repeat" description="PPR" evidence="3">
    <location>
        <begin position="250"/>
        <end position="284"/>
    </location>
</feature>
<dbReference type="NCBIfam" id="TIGR00756">
    <property type="entry name" value="PPR"/>
    <property type="match status" value="6"/>
</dbReference>
<proteinExistence type="inferred from homology"/>
<dbReference type="PANTHER" id="PTHR47936:SF1">
    <property type="entry name" value="PENTATRICOPEPTIDE REPEAT-CONTAINING PROTEIN GUN1, CHLOROPLASTIC"/>
    <property type="match status" value="1"/>
</dbReference>
<feature type="repeat" description="PPR" evidence="3">
    <location>
        <begin position="390"/>
        <end position="424"/>
    </location>
</feature>
<feature type="repeat" description="PPR" evidence="3">
    <location>
        <begin position="425"/>
        <end position="459"/>
    </location>
</feature>
<reference evidence="4 5" key="1">
    <citation type="journal article" date="2018" name="Nat. Genet.">
        <title>The Rosa genome provides new insights in the design of modern roses.</title>
        <authorList>
            <person name="Bendahmane M."/>
        </authorList>
    </citation>
    <scope>NUCLEOTIDE SEQUENCE [LARGE SCALE GENOMIC DNA]</scope>
    <source>
        <strain evidence="5">cv. Old Blush</strain>
    </source>
</reference>
<dbReference type="OrthoDB" id="185373at2759"/>
<name>A0A2P6Q1U5_ROSCH</name>
<keyword evidence="2" id="KW-0677">Repeat</keyword>
<dbReference type="GO" id="GO:0010019">
    <property type="term" value="P:chloroplast-nucleus signaling pathway"/>
    <property type="evidence" value="ECO:0007669"/>
    <property type="project" value="TreeGrafter"/>
</dbReference>
<dbReference type="InterPro" id="IPR002885">
    <property type="entry name" value="PPR_rpt"/>
</dbReference>
<feature type="repeat" description="PPR" evidence="3">
    <location>
        <begin position="285"/>
        <end position="319"/>
    </location>
</feature>
<dbReference type="PROSITE" id="PS51375">
    <property type="entry name" value="PPR"/>
    <property type="match status" value="6"/>
</dbReference>
<dbReference type="Pfam" id="PF01535">
    <property type="entry name" value="PPR"/>
    <property type="match status" value="1"/>
</dbReference>
<dbReference type="Proteomes" id="UP000238479">
    <property type="component" value="Chromosome 6"/>
</dbReference>